<reference evidence="2 3" key="1">
    <citation type="submission" date="2019-02" db="EMBL/GenBank/DDBJ databases">
        <title>Kribbella capetownensis sp. nov. and Kribbella speibonae sp. nov., isolated from soil.</title>
        <authorList>
            <person name="Curtis S.M."/>
            <person name="Norton I."/>
            <person name="Everest G.J."/>
            <person name="Meyers P.R."/>
        </authorList>
    </citation>
    <scope>NUCLEOTIDE SEQUENCE [LARGE SCALE GENOMIC DNA]</scope>
    <source>
        <strain evidence="2 3">YM53</strain>
    </source>
</reference>
<proteinExistence type="predicted"/>
<evidence type="ECO:0000313" key="2">
    <source>
        <dbReference type="EMBL" id="TCC45044.1"/>
    </source>
</evidence>
<dbReference type="EMBL" id="SJKD01000008">
    <property type="protein sequence ID" value="TCC45044.1"/>
    <property type="molecule type" value="Genomic_DNA"/>
</dbReference>
<keyword evidence="3" id="KW-1185">Reference proteome</keyword>
<gene>
    <name evidence="2" type="ORF">E0H75_31505</name>
</gene>
<name>A0A4R0JHA2_9ACTN</name>
<dbReference type="PANTHER" id="PTHR43364:SF6">
    <property type="entry name" value="OXIDOREDUCTASE-RELATED"/>
    <property type="match status" value="1"/>
</dbReference>
<dbReference type="PANTHER" id="PTHR43364">
    <property type="entry name" value="NADH-SPECIFIC METHYLGLYOXAL REDUCTASE-RELATED"/>
    <property type="match status" value="1"/>
</dbReference>
<feature type="domain" description="NADP-dependent oxidoreductase" evidence="1">
    <location>
        <begin position="19"/>
        <end position="318"/>
    </location>
</feature>
<evidence type="ECO:0000259" key="1">
    <source>
        <dbReference type="Pfam" id="PF00248"/>
    </source>
</evidence>
<evidence type="ECO:0000313" key="3">
    <source>
        <dbReference type="Proteomes" id="UP000293342"/>
    </source>
</evidence>
<dbReference type="RefSeq" id="WP_131517348.1">
    <property type="nucleotide sequence ID" value="NZ_SJKD01000008.1"/>
</dbReference>
<dbReference type="InterPro" id="IPR023210">
    <property type="entry name" value="NADP_OxRdtase_dom"/>
</dbReference>
<dbReference type="SUPFAM" id="SSF51430">
    <property type="entry name" value="NAD(P)-linked oxidoreductase"/>
    <property type="match status" value="1"/>
</dbReference>
<dbReference type="Proteomes" id="UP000293342">
    <property type="component" value="Unassembled WGS sequence"/>
</dbReference>
<dbReference type="OrthoDB" id="3664926at2"/>
<dbReference type="GO" id="GO:0005829">
    <property type="term" value="C:cytosol"/>
    <property type="evidence" value="ECO:0007669"/>
    <property type="project" value="TreeGrafter"/>
</dbReference>
<dbReference type="AlphaFoldDB" id="A0A4R0JHA2"/>
<dbReference type="InterPro" id="IPR036812">
    <property type="entry name" value="NAD(P)_OxRdtase_dom_sf"/>
</dbReference>
<dbReference type="Pfam" id="PF00248">
    <property type="entry name" value="Aldo_ket_red"/>
    <property type="match status" value="1"/>
</dbReference>
<dbReference type="Gene3D" id="3.20.20.100">
    <property type="entry name" value="NADP-dependent oxidoreductase domain"/>
    <property type="match status" value="1"/>
</dbReference>
<dbReference type="InterPro" id="IPR050523">
    <property type="entry name" value="AKR_Detox_Biosynth"/>
</dbReference>
<protein>
    <submittedName>
        <fullName evidence="2">Aldo/keto reductase</fullName>
    </submittedName>
</protein>
<organism evidence="2 3">
    <name type="scientific">Kribbella capetownensis</name>
    <dbReference type="NCBI Taxonomy" id="1572659"/>
    <lineage>
        <taxon>Bacteria</taxon>
        <taxon>Bacillati</taxon>
        <taxon>Actinomycetota</taxon>
        <taxon>Actinomycetes</taxon>
        <taxon>Propionibacteriales</taxon>
        <taxon>Kribbellaceae</taxon>
        <taxon>Kribbella</taxon>
    </lineage>
</organism>
<accession>A0A4R0JHA2</accession>
<sequence>MRTRWLGDRDGRVEVSEFCLGTIPFGTRTDEDTAFALLDRFFEAGGTFIDTANSYDQWADSGVGGESEIVIGRWIRSRGVRDQVVVATKAGAHATKVPGDPAMENWEGLSGKAVRRAVQGSLERLGVDRIDLYYAHWDDREPELADTVGEFGALVKEGVVGAIGCSNTPVWRIERARELARAAGVAAYSCVQQLHTYLWPRPERTGFDVITPELIDYAKSEPEFTLLGYKPLLRGAYTRADRPFERGYDHPTSASRLEVLNQVAAETGATANQIVLAWMMQSDPVIIPVSAAGTVAQLDEQLGAVDLQLDQETMRRLNTAGTDET</sequence>
<comment type="caution">
    <text evidence="2">The sequence shown here is derived from an EMBL/GenBank/DDBJ whole genome shotgun (WGS) entry which is preliminary data.</text>
</comment>